<accession>A0A0C1EJN9</accession>
<dbReference type="AlphaFoldDB" id="A0A0C1EJN9"/>
<dbReference type="Pfam" id="PF25023">
    <property type="entry name" value="TEN_YD-shell"/>
    <property type="match status" value="1"/>
</dbReference>
<dbReference type="NCBIfam" id="TIGR01643">
    <property type="entry name" value="YD_repeat_2x"/>
    <property type="match status" value="3"/>
</dbReference>
<dbReference type="NCBIfam" id="TIGR03696">
    <property type="entry name" value="Rhs_assc_core"/>
    <property type="match status" value="1"/>
</dbReference>
<evidence type="ECO:0000313" key="4">
    <source>
        <dbReference type="Proteomes" id="UP000031307"/>
    </source>
</evidence>
<dbReference type="InterPro" id="IPR022385">
    <property type="entry name" value="Rhs_assc_core"/>
</dbReference>
<keyword evidence="1" id="KW-0677">Repeat</keyword>
<sequence length="931" mass="106977">MKKFNLLTLEENIMKSFFSILGYMILQLTLLIAEEDFLVTENRLTASQANLFGKTGFNFKPPFAFNKRSYRIERTDHYGNKTIYEYNVFNHLVKIIHPAIPKSNGELFNPTENFEYDELGYITKTRDGNNNLTIQLNNAQGQPYQIQYPDGSIEKMTYFANGNLQKKILKNGMQISYTYDDEGRVITRDLFSPQGEPLGSHSYAYSATYLIKEVDAKGHITSYQYNAQGQLTGIIKEDATTYYTYDSLSRLETTKILFGYGENDYTLKTCAYDSQNHIIEESQEDAFKNIFRKLTYAYDINGNQIETTTYSNTGTSTTKTIFDLYKKPISITNAENNVTFITYRYDYKDAYGLTVPYSETTDSNGNVIVSIYNTHNKIATLQVKNGLGQIIRQKSFFYDGVDQLIELREKIFKLGKFDREVTTKWTYTSMGNIASCTEAVGTPKQKSTIHTFNKLSQKTSTLKPDGTILYFTYDAKGNLATVSSSDQTLSYAYTYDLNDNPILIRDLIQNTQNTRVYDRSDRLIKETLGNGLNVQYAYDRQGRIHSYTLPDQGQVVYTYNAVDLIKIERFNLLGERLYSQSYHWDQAGNLIQKDLPFNLGATTYAYDLLNQYKSMQSPHFSELQTSYDAVGNLLTQVYTDPLGCLLCQYSYDDLYQLDSESNCADHVYQYNSLFNRFAKDDQLFEFNALNQLLADELSAYIYDANGNLTNHHGQKYTYDAWNRLLTVTIGNTCFSYTYDSFNRRLSKSKAVWDAPTKSWITQDIQYFLYQGENEVGACNEQLDLMEFRSLGYGQGAEIGAAVAFEIQNQVYVPLTNSMGHVQVLLSSEGEPVDIYRYTAFGEEMIFDPSGNSKIPTTAWRFCSKRRDPETDLIYFGKRYYDPQTARWITINPLGYTEGCNLYAYTRNNPLIYVDLYGDQVVNIKGSNFFRN</sequence>
<dbReference type="Proteomes" id="UP000031307">
    <property type="component" value="Unassembled WGS sequence"/>
</dbReference>
<proteinExistence type="predicted"/>
<dbReference type="InterPro" id="IPR006530">
    <property type="entry name" value="YD"/>
</dbReference>
<feature type="domain" description="Teneurin-like YD-shell" evidence="2">
    <location>
        <begin position="622"/>
        <end position="909"/>
    </location>
</feature>
<gene>
    <name evidence="3" type="ORF">DB43_HK00370</name>
</gene>
<dbReference type="PATRIC" id="fig|83552.4.peg.2126"/>
<name>A0A0C1EJN9_9BACT</name>
<organism evidence="3 4">
    <name type="scientific">Parachlamydia acanthamoebae</name>
    <dbReference type="NCBI Taxonomy" id="83552"/>
    <lineage>
        <taxon>Bacteria</taxon>
        <taxon>Pseudomonadati</taxon>
        <taxon>Chlamydiota</taxon>
        <taxon>Chlamydiia</taxon>
        <taxon>Parachlamydiales</taxon>
        <taxon>Parachlamydiaceae</taxon>
        <taxon>Parachlamydia</taxon>
    </lineage>
</organism>
<dbReference type="EMBL" id="JSAM01000106">
    <property type="protein sequence ID" value="KIA76764.1"/>
    <property type="molecule type" value="Genomic_DNA"/>
</dbReference>
<dbReference type="Pfam" id="PF05593">
    <property type="entry name" value="RHS_repeat"/>
    <property type="match status" value="1"/>
</dbReference>
<evidence type="ECO:0000313" key="3">
    <source>
        <dbReference type="EMBL" id="KIA76764.1"/>
    </source>
</evidence>
<dbReference type="InterPro" id="IPR031325">
    <property type="entry name" value="RHS_repeat"/>
</dbReference>
<dbReference type="InterPro" id="IPR050708">
    <property type="entry name" value="T6SS_VgrG/RHS"/>
</dbReference>
<evidence type="ECO:0000256" key="1">
    <source>
        <dbReference type="ARBA" id="ARBA00022737"/>
    </source>
</evidence>
<dbReference type="InterPro" id="IPR056823">
    <property type="entry name" value="TEN-like_YD-shell"/>
</dbReference>
<dbReference type="PANTHER" id="PTHR32305:SF15">
    <property type="entry name" value="PROTEIN RHSA-RELATED"/>
    <property type="match status" value="1"/>
</dbReference>
<comment type="caution">
    <text evidence="3">The sequence shown here is derived from an EMBL/GenBank/DDBJ whole genome shotgun (WGS) entry which is preliminary data.</text>
</comment>
<dbReference type="Gene3D" id="2.180.10.10">
    <property type="entry name" value="RHS repeat-associated core"/>
    <property type="match status" value="2"/>
</dbReference>
<reference evidence="3 4" key="1">
    <citation type="journal article" date="2014" name="Mol. Biol. Evol.">
        <title>Massive expansion of Ubiquitination-related gene families within the Chlamydiae.</title>
        <authorList>
            <person name="Domman D."/>
            <person name="Collingro A."/>
            <person name="Lagkouvardos I."/>
            <person name="Gehre L."/>
            <person name="Weinmaier T."/>
            <person name="Rattei T."/>
            <person name="Subtil A."/>
            <person name="Horn M."/>
        </authorList>
    </citation>
    <scope>NUCLEOTIDE SEQUENCE [LARGE SCALE GENOMIC DNA]</scope>
    <source>
        <strain evidence="3 4">OEW1</strain>
    </source>
</reference>
<dbReference type="PANTHER" id="PTHR32305">
    <property type="match status" value="1"/>
</dbReference>
<evidence type="ECO:0000259" key="2">
    <source>
        <dbReference type="Pfam" id="PF25023"/>
    </source>
</evidence>
<protein>
    <recommendedName>
        <fullName evidence="2">Teneurin-like YD-shell domain-containing protein</fullName>
    </recommendedName>
</protein>